<proteinExistence type="predicted"/>
<keyword evidence="1" id="KW-0812">Transmembrane</keyword>
<dbReference type="EMBL" id="LCOY01000003">
    <property type="protein sequence ID" value="KKU88698.1"/>
    <property type="molecule type" value="Genomic_DNA"/>
</dbReference>
<organism evidence="2 3">
    <name type="scientific">Candidatus Gottesmanbacteria bacterium GW2011_GWA2_47_9</name>
    <dbReference type="NCBI Taxonomy" id="1618445"/>
    <lineage>
        <taxon>Bacteria</taxon>
        <taxon>Candidatus Gottesmaniibacteriota</taxon>
    </lineage>
</organism>
<dbReference type="Proteomes" id="UP000034739">
    <property type="component" value="Unassembled WGS sequence"/>
</dbReference>
<name>A0A0G1WEE8_9BACT</name>
<feature type="transmembrane region" description="Helical" evidence="1">
    <location>
        <begin position="6"/>
        <end position="22"/>
    </location>
</feature>
<gene>
    <name evidence="2" type="ORF">UY16_C0003G0040</name>
</gene>
<sequence length="70" mass="8487">MKIKLGFIIGGLLLLSFLFYWFQYRPTKIRSHCDWRAKSVWGWDVAEYGQYEWPAYEFTYNSCLHEKGLK</sequence>
<reference evidence="2 3" key="1">
    <citation type="journal article" date="2015" name="Nature">
        <title>rRNA introns, odd ribosomes, and small enigmatic genomes across a large radiation of phyla.</title>
        <authorList>
            <person name="Brown C.T."/>
            <person name="Hug L.A."/>
            <person name="Thomas B.C."/>
            <person name="Sharon I."/>
            <person name="Castelle C.J."/>
            <person name="Singh A."/>
            <person name="Wilkins M.J."/>
            <person name="Williams K.H."/>
            <person name="Banfield J.F."/>
        </authorList>
    </citation>
    <scope>NUCLEOTIDE SEQUENCE [LARGE SCALE GENOMIC DNA]</scope>
</reference>
<protein>
    <submittedName>
        <fullName evidence="2">Uncharacterized protein</fullName>
    </submittedName>
</protein>
<accession>A0A0G1WEE8</accession>
<evidence type="ECO:0000313" key="3">
    <source>
        <dbReference type="Proteomes" id="UP000034739"/>
    </source>
</evidence>
<keyword evidence="1" id="KW-0472">Membrane</keyword>
<evidence type="ECO:0000256" key="1">
    <source>
        <dbReference type="SAM" id="Phobius"/>
    </source>
</evidence>
<dbReference type="AlphaFoldDB" id="A0A0G1WEE8"/>
<keyword evidence="1" id="KW-1133">Transmembrane helix</keyword>
<evidence type="ECO:0000313" key="2">
    <source>
        <dbReference type="EMBL" id="KKU88698.1"/>
    </source>
</evidence>
<comment type="caution">
    <text evidence="2">The sequence shown here is derived from an EMBL/GenBank/DDBJ whole genome shotgun (WGS) entry which is preliminary data.</text>
</comment>